<protein>
    <submittedName>
        <fullName evidence="1">Uncharacterized protein</fullName>
    </submittedName>
</protein>
<comment type="caution">
    <text evidence="1">The sequence shown here is derived from an EMBL/GenBank/DDBJ whole genome shotgun (WGS) entry which is preliminary data.</text>
</comment>
<dbReference type="EMBL" id="JANPWB010000011">
    <property type="protein sequence ID" value="KAJ1133489.1"/>
    <property type="molecule type" value="Genomic_DNA"/>
</dbReference>
<dbReference type="AlphaFoldDB" id="A0AAV7Q2N5"/>
<organism evidence="1 2">
    <name type="scientific">Pleurodeles waltl</name>
    <name type="common">Iberian ribbed newt</name>
    <dbReference type="NCBI Taxonomy" id="8319"/>
    <lineage>
        <taxon>Eukaryota</taxon>
        <taxon>Metazoa</taxon>
        <taxon>Chordata</taxon>
        <taxon>Craniata</taxon>
        <taxon>Vertebrata</taxon>
        <taxon>Euteleostomi</taxon>
        <taxon>Amphibia</taxon>
        <taxon>Batrachia</taxon>
        <taxon>Caudata</taxon>
        <taxon>Salamandroidea</taxon>
        <taxon>Salamandridae</taxon>
        <taxon>Pleurodelinae</taxon>
        <taxon>Pleurodeles</taxon>
    </lineage>
</organism>
<evidence type="ECO:0000313" key="1">
    <source>
        <dbReference type="EMBL" id="KAJ1133489.1"/>
    </source>
</evidence>
<dbReference type="Proteomes" id="UP001066276">
    <property type="component" value="Chromosome 7"/>
</dbReference>
<accession>A0AAV7Q2N5</accession>
<reference evidence="1" key="1">
    <citation type="journal article" date="2022" name="bioRxiv">
        <title>Sequencing and chromosome-scale assembly of the giantPleurodeles waltlgenome.</title>
        <authorList>
            <person name="Brown T."/>
            <person name="Elewa A."/>
            <person name="Iarovenko S."/>
            <person name="Subramanian E."/>
            <person name="Araus A.J."/>
            <person name="Petzold A."/>
            <person name="Susuki M."/>
            <person name="Suzuki K.-i.T."/>
            <person name="Hayashi T."/>
            <person name="Toyoda A."/>
            <person name="Oliveira C."/>
            <person name="Osipova E."/>
            <person name="Leigh N.D."/>
            <person name="Simon A."/>
            <person name="Yun M.H."/>
        </authorList>
    </citation>
    <scope>NUCLEOTIDE SEQUENCE</scope>
    <source>
        <strain evidence="1">20211129_DDA</strain>
        <tissue evidence="1">Liver</tissue>
    </source>
</reference>
<proteinExistence type="predicted"/>
<evidence type="ECO:0000313" key="2">
    <source>
        <dbReference type="Proteomes" id="UP001066276"/>
    </source>
</evidence>
<keyword evidence="2" id="KW-1185">Reference proteome</keyword>
<name>A0AAV7Q2N5_PLEWA</name>
<sequence>MLRGFTHSGTRELPVDASARVGLGVTSDVCEMQLHRIKPPSPGRAGLMQHLANVIWLAHACHWVPGWDLMAIDEDPLEEKYGC</sequence>
<gene>
    <name evidence="1" type="ORF">NDU88_011777</name>
</gene>